<keyword evidence="12" id="KW-1185">Reference proteome</keyword>
<dbReference type="EMBL" id="WVTI01000007">
    <property type="protein sequence ID" value="MXS26382.1"/>
    <property type="molecule type" value="Genomic_DNA"/>
</dbReference>
<dbReference type="GO" id="GO:0022857">
    <property type="term" value="F:transmembrane transporter activity"/>
    <property type="evidence" value="ECO:0007669"/>
    <property type="project" value="InterPro"/>
</dbReference>
<dbReference type="Gene3D" id="1.10.3470.10">
    <property type="entry name" value="ABC transporter involved in vitamin B12 uptake, BtuC"/>
    <property type="match status" value="1"/>
</dbReference>
<name>A0A1V8YYD9_ENTGA</name>
<dbReference type="GO" id="GO:0033214">
    <property type="term" value="P:siderophore-iron import into cell"/>
    <property type="evidence" value="ECO:0007669"/>
    <property type="project" value="TreeGrafter"/>
</dbReference>
<gene>
    <name evidence="11" type="primary">feuC_1</name>
    <name evidence="10" type="ORF">EGM181_09100</name>
    <name evidence="9" type="ORF">GTI89_09955</name>
    <name evidence="11" type="ORF">NCTC12360_00840</name>
</gene>
<evidence type="ECO:0000256" key="6">
    <source>
        <dbReference type="ARBA" id="ARBA00022989"/>
    </source>
</evidence>
<evidence type="ECO:0000313" key="10">
    <source>
        <dbReference type="EMBL" id="QOG27389.1"/>
    </source>
</evidence>
<dbReference type="RefSeq" id="WP_003126739.1">
    <property type="nucleotide sequence ID" value="NZ_BSYC01000001.1"/>
</dbReference>
<evidence type="ECO:0000256" key="2">
    <source>
        <dbReference type="ARBA" id="ARBA00007935"/>
    </source>
</evidence>
<dbReference type="PANTHER" id="PTHR30472:SF19">
    <property type="entry name" value="PETROBACTIN IMPORT SYSTEM PERMEASE PROTEIN YCLO"/>
    <property type="match status" value="1"/>
</dbReference>
<keyword evidence="5 8" id="KW-0812">Transmembrane</keyword>
<dbReference type="Proteomes" id="UP000439965">
    <property type="component" value="Unassembled WGS sequence"/>
</dbReference>
<feature type="transmembrane region" description="Helical" evidence="8">
    <location>
        <begin position="77"/>
        <end position="95"/>
    </location>
</feature>
<evidence type="ECO:0000256" key="4">
    <source>
        <dbReference type="ARBA" id="ARBA00022475"/>
    </source>
</evidence>
<reference evidence="10 14" key="3">
    <citation type="submission" date="2020-03" db="EMBL/GenBank/DDBJ databases">
        <title>Characterization of ganglioside-mimicking enterococci.</title>
        <authorList>
            <person name="Patry R.T."/>
            <person name="Nothaft H."/>
            <person name="Bridger R."/>
            <person name="Shajahan A."/>
            <person name="Huynh S."/>
            <person name="Sanchez S."/>
            <person name="Azadi P."/>
            <person name="Cooper K."/>
            <person name="Miller W.G."/>
            <person name="Parker C.T."/>
            <person name="Wells L."/>
            <person name="Szymanski C.M."/>
        </authorList>
    </citation>
    <scope>NUCLEOTIDE SEQUENCE [LARGE SCALE GENOMIC DNA]</scope>
    <source>
        <strain evidence="10 14">EGM181</strain>
    </source>
</reference>
<organism evidence="9 13">
    <name type="scientific">Enterococcus gallinarum</name>
    <dbReference type="NCBI Taxonomy" id="1353"/>
    <lineage>
        <taxon>Bacteria</taxon>
        <taxon>Bacillati</taxon>
        <taxon>Bacillota</taxon>
        <taxon>Bacilli</taxon>
        <taxon>Lactobacillales</taxon>
        <taxon>Enterococcaceae</taxon>
        <taxon>Enterococcus</taxon>
    </lineage>
</organism>
<evidence type="ECO:0000313" key="9">
    <source>
        <dbReference type="EMBL" id="MXS26382.1"/>
    </source>
</evidence>
<reference evidence="9 13" key="2">
    <citation type="submission" date="2019-04" db="EMBL/GenBank/DDBJ databases">
        <title>Step-wise assembly of the neonatal virome modulated by breast feeding.</title>
        <authorList>
            <person name="Liang G."/>
            <person name="Bushman F."/>
        </authorList>
    </citation>
    <scope>NUCLEOTIDE SEQUENCE [LARGE SCALE GENOMIC DNA]</scope>
    <source>
        <strain evidence="9 13">E3404</strain>
    </source>
</reference>
<proteinExistence type="inferred from homology"/>
<dbReference type="Proteomes" id="UP000254807">
    <property type="component" value="Unassembled WGS sequence"/>
</dbReference>
<dbReference type="SUPFAM" id="SSF81345">
    <property type="entry name" value="ABC transporter involved in vitamin B12 uptake, BtuC"/>
    <property type="match status" value="1"/>
</dbReference>
<feature type="transmembrane region" description="Helical" evidence="8">
    <location>
        <begin position="7"/>
        <end position="24"/>
    </location>
</feature>
<dbReference type="InterPro" id="IPR000522">
    <property type="entry name" value="ABC_transptr_permease_BtuC"/>
</dbReference>
<comment type="similarity">
    <text evidence="2">Belongs to the binding-protein-dependent transport system permease family. FecCD subfamily.</text>
</comment>
<evidence type="ECO:0000313" key="13">
    <source>
        <dbReference type="Proteomes" id="UP000439965"/>
    </source>
</evidence>
<keyword evidence="7 8" id="KW-0472">Membrane</keyword>
<sequence>MRIIRRYMFLFILIGIAVGAYLTYNTYGNWSFALQLRGKRIVAFGLVAIAVSFSTITLQTLTQNRYLTPGILGLDQLYVLIQTILFFFLGGIRMLSQETPFVFLFSILATGTLSSVIIQTFYKKANNQLFLLLMAGMISGTMFTSISSFLQVIMDPNEYDLLQGRLFASFSNVNSQHLLLAAGIILIGLIGLSLLIPELNVMVLGVRNAKSLGLSVSMIQKSCLFLLSLLSGTATALVGPSVFLGFVVATIAYQLFPTYKHGTLFVGSALLGFLLLVGGQFFVEQVFQWNTTINTVIQFLGGIFFLGKLVKERKGQ</sequence>
<feature type="transmembrane region" description="Helical" evidence="8">
    <location>
        <begin position="129"/>
        <end position="154"/>
    </location>
</feature>
<evidence type="ECO:0000256" key="1">
    <source>
        <dbReference type="ARBA" id="ARBA00004651"/>
    </source>
</evidence>
<dbReference type="InterPro" id="IPR037294">
    <property type="entry name" value="ABC_BtuC-like"/>
</dbReference>
<reference evidence="11 12" key="1">
    <citation type="submission" date="2018-06" db="EMBL/GenBank/DDBJ databases">
        <authorList>
            <consortium name="Pathogen Informatics"/>
            <person name="Doyle S."/>
        </authorList>
    </citation>
    <scope>NUCLEOTIDE SEQUENCE [LARGE SCALE GENOMIC DNA]</scope>
    <source>
        <strain evidence="11 12">NCTC12360</strain>
    </source>
</reference>
<dbReference type="EMBL" id="UFYW01000001">
    <property type="protein sequence ID" value="STD82414.1"/>
    <property type="molecule type" value="Genomic_DNA"/>
</dbReference>
<dbReference type="GO" id="GO:0005886">
    <property type="term" value="C:plasma membrane"/>
    <property type="evidence" value="ECO:0007669"/>
    <property type="project" value="UniProtKB-SubCell"/>
</dbReference>
<dbReference type="PANTHER" id="PTHR30472">
    <property type="entry name" value="FERRIC ENTEROBACTIN TRANSPORT SYSTEM PERMEASE PROTEIN"/>
    <property type="match status" value="1"/>
</dbReference>
<evidence type="ECO:0000313" key="12">
    <source>
        <dbReference type="Proteomes" id="UP000254807"/>
    </source>
</evidence>
<dbReference type="EMBL" id="CP050485">
    <property type="protein sequence ID" value="QOG27389.1"/>
    <property type="molecule type" value="Genomic_DNA"/>
</dbReference>
<evidence type="ECO:0000256" key="7">
    <source>
        <dbReference type="ARBA" id="ARBA00023136"/>
    </source>
</evidence>
<evidence type="ECO:0000313" key="14">
    <source>
        <dbReference type="Proteomes" id="UP000516696"/>
    </source>
</evidence>
<evidence type="ECO:0000313" key="11">
    <source>
        <dbReference type="EMBL" id="STD82414.1"/>
    </source>
</evidence>
<comment type="subcellular location">
    <subcellularLocation>
        <location evidence="1">Cell membrane</location>
        <topology evidence="1">Multi-pass membrane protein</topology>
    </subcellularLocation>
</comment>
<feature type="transmembrane region" description="Helical" evidence="8">
    <location>
        <begin position="101"/>
        <end position="122"/>
    </location>
</feature>
<dbReference type="AlphaFoldDB" id="A0A1V8YYD9"/>
<dbReference type="Pfam" id="PF01032">
    <property type="entry name" value="FecCD"/>
    <property type="match status" value="1"/>
</dbReference>
<evidence type="ECO:0000256" key="3">
    <source>
        <dbReference type="ARBA" id="ARBA00022448"/>
    </source>
</evidence>
<dbReference type="GeneID" id="93224153"/>
<feature type="transmembrane region" description="Helical" evidence="8">
    <location>
        <begin position="36"/>
        <end position="56"/>
    </location>
</feature>
<dbReference type="OrthoDB" id="9796260at2"/>
<feature type="transmembrane region" description="Helical" evidence="8">
    <location>
        <begin position="178"/>
        <end position="199"/>
    </location>
</feature>
<evidence type="ECO:0000256" key="5">
    <source>
        <dbReference type="ARBA" id="ARBA00022692"/>
    </source>
</evidence>
<keyword evidence="4" id="KW-1003">Cell membrane</keyword>
<keyword evidence="6 8" id="KW-1133">Transmembrane helix</keyword>
<protein>
    <submittedName>
        <fullName evidence="11">Iron ABC transporter system permease</fullName>
    </submittedName>
    <submittedName>
        <fullName evidence="9">Iron chelate uptake ABC transporter family permease subunit</fullName>
    </submittedName>
</protein>
<feature type="transmembrane region" description="Helical" evidence="8">
    <location>
        <begin position="263"/>
        <end position="283"/>
    </location>
</feature>
<keyword evidence="3" id="KW-0813">Transport</keyword>
<dbReference type="Proteomes" id="UP000516696">
    <property type="component" value="Chromosome"/>
</dbReference>
<evidence type="ECO:0000256" key="8">
    <source>
        <dbReference type="SAM" id="Phobius"/>
    </source>
</evidence>
<accession>A0A1V8YYD9</accession>